<proteinExistence type="predicted"/>
<feature type="compositionally biased region" description="Polar residues" evidence="1">
    <location>
        <begin position="176"/>
        <end position="188"/>
    </location>
</feature>
<organism evidence="2 3">
    <name type="scientific">Aspergillus keveii</name>
    <dbReference type="NCBI Taxonomy" id="714993"/>
    <lineage>
        <taxon>Eukaryota</taxon>
        <taxon>Fungi</taxon>
        <taxon>Dikarya</taxon>
        <taxon>Ascomycota</taxon>
        <taxon>Pezizomycotina</taxon>
        <taxon>Eurotiomycetes</taxon>
        <taxon>Eurotiomycetidae</taxon>
        <taxon>Eurotiales</taxon>
        <taxon>Aspergillaceae</taxon>
        <taxon>Aspergillus</taxon>
        <taxon>Aspergillus subgen. Nidulantes</taxon>
    </lineage>
</organism>
<dbReference type="EMBL" id="JBFTWV010000303">
    <property type="protein sequence ID" value="KAL2782878.1"/>
    <property type="molecule type" value="Genomic_DNA"/>
</dbReference>
<accession>A0ABR4FIG3</accession>
<gene>
    <name evidence="2" type="ORF">BJX66DRAFT_155654</name>
</gene>
<evidence type="ECO:0000313" key="2">
    <source>
        <dbReference type="EMBL" id="KAL2782878.1"/>
    </source>
</evidence>
<feature type="region of interest" description="Disordered" evidence="1">
    <location>
        <begin position="148"/>
        <end position="188"/>
    </location>
</feature>
<evidence type="ECO:0000256" key="1">
    <source>
        <dbReference type="SAM" id="MobiDB-lite"/>
    </source>
</evidence>
<protein>
    <submittedName>
        <fullName evidence="2">Uncharacterized protein</fullName>
    </submittedName>
</protein>
<sequence length="258" mass="27766">MYSTDQLRHLGFIQGSLAENVQPSSNNNNDWDVDGDGASGHNLPSASHIEDISNQRQRAFAYQARASSSSNNNTNSNNNNNGWDDNDGATIRDIAASQAQGVMSQRAFAHQAPGPVISEGSDWNNRAWDSSATVRNLEAQARLVQGPVISQNRVYGDDNDNDNDSDNDNDNDWDDGTSQVRGSQAEVQVPVSQGTLAHQAPPVYTNDDKDAEAVANRHFAAAQFLASQVHGLLARQNTVHGHSGDLNDNNNNSATATV</sequence>
<reference evidence="2 3" key="1">
    <citation type="submission" date="2024-07" db="EMBL/GenBank/DDBJ databases">
        <title>Section-level genome sequencing and comparative genomics of Aspergillus sections Usti and Cavernicolus.</title>
        <authorList>
            <consortium name="Lawrence Berkeley National Laboratory"/>
            <person name="Nybo J.L."/>
            <person name="Vesth T.C."/>
            <person name="Theobald S."/>
            <person name="Frisvad J.C."/>
            <person name="Larsen T.O."/>
            <person name="Kjaerboelling I."/>
            <person name="Rothschild-Mancinelli K."/>
            <person name="Lyhne E.K."/>
            <person name="Kogle M.E."/>
            <person name="Barry K."/>
            <person name="Clum A."/>
            <person name="Na H."/>
            <person name="Ledsgaard L."/>
            <person name="Lin J."/>
            <person name="Lipzen A."/>
            <person name="Kuo A."/>
            <person name="Riley R."/>
            <person name="Mondo S."/>
            <person name="Labutti K."/>
            <person name="Haridas S."/>
            <person name="Pangalinan J."/>
            <person name="Salamov A.A."/>
            <person name="Simmons B.A."/>
            <person name="Magnuson J.K."/>
            <person name="Chen J."/>
            <person name="Drula E."/>
            <person name="Henrissat B."/>
            <person name="Wiebenga A."/>
            <person name="Lubbers R.J."/>
            <person name="Gomes A.C."/>
            <person name="Makela M.R."/>
            <person name="Stajich J."/>
            <person name="Grigoriev I.V."/>
            <person name="Mortensen U.H."/>
            <person name="De Vries R.P."/>
            <person name="Baker S.E."/>
            <person name="Andersen M.R."/>
        </authorList>
    </citation>
    <scope>NUCLEOTIDE SEQUENCE [LARGE SCALE GENOMIC DNA]</scope>
    <source>
        <strain evidence="2 3">CBS 209.92</strain>
    </source>
</reference>
<feature type="compositionally biased region" description="Acidic residues" evidence="1">
    <location>
        <begin position="157"/>
        <end position="175"/>
    </location>
</feature>
<name>A0ABR4FIG3_9EURO</name>
<evidence type="ECO:0000313" key="3">
    <source>
        <dbReference type="Proteomes" id="UP001610563"/>
    </source>
</evidence>
<feature type="compositionally biased region" description="Low complexity" evidence="1">
    <location>
        <begin position="61"/>
        <end position="81"/>
    </location>
</feature>
<feature type="region of interest" description="Disordered" evidence="1">
    <location>
        <begin position="61"/>
        <end position="89"/>
    </location>
</feature>
<keyword evidence="3" id="KW-1185">Reference proteome</keyword>
<comment type="caution">
    <text evidence="2">The sequence shown here is derived from an EMBL/GenBank/DDBJ whole genome shotgun (WGS) entry which is preliminary data.</text>
</comment>
<feature type="region of interest" description="Disordered" evidence="1">
    <location>
        <begin position="19"/>
        <end position="46"/>
    </location>
</feature>
<dbReference type="Proteomes" id="UP001610563">
    <property type="component" value="Unassembled WGS sequence"/>
</dbReference>
<feature type="region of interest" description="Disordered" evidence="1">
    <location>
        <begin position="239"/>
        <end position="258"/>
    </location>
</feature>